<reference evidence="2" key="1">
    <citation type="journal article" date="2023" name="G3 (Bethesda)">
        <title>Whole genome assembly and annotation of the endangered Caribbean coral Acropora cervicornis.</title>
        <authorList>
            <person name="Selwyn J.D."/>
            <person name="Vollmer S.V."/>
        </authorList>
    </citation>
    <scope>NUCLEOTIDE SEQUENCE</scope>
    <source>
        <strain evidence="2">K2</strain>
    </source>
</reference>
<dbReference type="AlphaFoldDB" id="A0AAD9QP97"/>
<proteinExistence type="predicted"/>
<dbReference type="EMBL" id="JARQWQ010000021">
    <property type="protein sequence ID" value="KAK2564804.1"/>
    <property type="molecule type" value="Genomic_DNA"/>
</dbReference>
<evidence type="ECO:0000256" key="1">
    <source>
        <dbReference type="SAM" id="MobiDB-lite"/>
    </source>
</evidence>
<keyword evidence="3" id="KW-1185">Reference proteome</keyword>
<reference evidence="2" key="2">
    <citation type="journal article" date="2023" name="Science">
        <title>Genomic signatures of disease resistance in endangered staghorn corals.</title>
        <authorList>
            <person name="Vollmer S.V."/>
            <person name="Selwyn J.D."/>
            <person name="Despard B.A."/>
            <person name="Roesel C.L."/>
        </authorList>
    </citation>
    <scope>NUCLEOTIDE SEQUENCE</scope>
    <source>
        <strain evidence="2">K2</strain>
    </source>
</reference>
<gene>
    <name evidence="2" type="ORF">P5673_011492</name>
</gene>
<accession>A0AAD9QP97</accession>
<organism evidence="2 3">
    <name type="scientific">Acropora cervicornis</name>
    <name type="common">Staghorn coral</name>
    <dbReference type="NCBI Taxonomy" id="6130"/>
    <lineage>
        <taxon>Eukaryota</taxon>
        <taxon>Metazoa</taxon>
        <taxon>Cnidaria</taxon>
        <taxon>Anthozoa</taxon>
        <taxon>Hexacorallia</taxon>
        <taxon>Scleractinia</taxon>
        <taxon>Astrocoeniina</taxon>
        <taxon>Acroporidae</taxon>
        <taxon>Acropora</taxon>
    </lineage>
</organism>
<evidence type="ECO:0000313" key="3">
    <source>
        <dbReference type="Proteomes" id="UP001249851"/>
    </source>
</evidence>
<protein>
    <submittedName>
        <fullName evidence="2">Uncharacterized protein</fullName>
    </submittedName>
</protein>
<sequence length="65" mass="7453">MKLENEQYNRDNLILLTGKMVNSHAQLVELVHKIKGEFLHSLHEDSRARAESLPAPLSKMEKSIL</sequence>
<dbReference type="Proteomes" id="UP001249851">
    <property type="component" value="Unassembled WGS sequence"/>
</dbReference>
<evidence type="ECO:0000313" key="2">
    <source>
        <dbReference type="EMBL" id="KAK2564804.1"/>
    </source>
</evidence>
<comment type="caution">
    <text evidence="2">The sequence shown here is derived from an EMBL/GenBank/DDBJ whole genome shotgun (WGS) entry which is preliminary data.</text>
</comment>
<name>A0AAD9QP97_ACRCE</name>
<feature type="region of interest" description="Disordered" evidence="1">
    <location>
        <begin position="45"/>
        <end position="65"/>
    </location>
</feature>